<protein>
    <submittedName>
        <fullName evidence="1">Uncharacterized protein</fullName>
    </submittedName>
</protein>
<dbReference type="EMBL" id="SJPW01000017">
    <property type="protein sequence ID" value="TWU43624.1"/>
    <property type="molecule type" value="Genomic_DNA"/>
</dbReference>
<gene>
    <name evidence="1" type="ORF">Poly51_62790</name>
</gene>
<keyword evidence="2" id="KW-1185">Reference proteome</keyword>
<dbReference type="RefSeq" id="WP_146462590.1">
    <property type="nucleotide sequence ID" value="NZ_SJPW01000017.1"/>
</dbReference>
<dbReference type="Proteomes" id="UP000318288">
    <property type="component" value="Unassembled WGS sequence"/>
</dbReference>
<reference evidence="1 2" key="1">
    <citation type="submission" date="2019-02" db="EMBL/GenBank/DDBJ databases">
        <title>Deep-cultivation of Planctomycetes and their phenomic and genomic characterization uncovers novel biology.</title>
        <authorList>
            <person name="Wiegand S."/>
            <person name="Jogler M."/>
            <person name="Boedeker C."/>
            <person name="Pinto D."/>
            <person name="Vollmers J."/>
            <person name="Rivas-Marin E."/>
            <person name="Kohn T."/>
            <person name="Peeters S.H."/>
            <person name="Heuer A."/>
            <person name="Rast P."/>
            <person name="Oberbeckmann S."/>
            <person name="Bunk B."/>
            <person name="Jeske O."/>
            <person name="Meyerdierks A."/>
            <person name="Storesund J.E."/>
            <person name="Kallscheuer N."/>
            <person name="Luecker S."/>
            <person name="Lage O.M."/>
            <person name="Pohl T."/>
            <person name="Merkel B.J."/>
            <person name="Hornburger P."/>
            <person name="Mueller R.-W."/>
            <person name="Bruemmer F."/>
            <person name="Labrenz M."/>
            <person name="Spormann A.M."/>
            <person name="Op Den Camp H."/>
            <person name="Overmann J."/>
            <person name="Amann R."/>
            <person name="Jetten M.S.M."/>
            <person name="Mascher T."/>
            <person name="Medema M.H."/>
            <person name="Devos D.P."/>
            <person name="Kaster A.-K."/>
            <person name="Ovreas L."/>
            <person name="Rohde M."/>
            <person name="Galperin M.Y."/>
            <person name="Jogler C."/>
        </authorList>
    </citation>
    <scope>NUCLEOTIDE SEQUENCE [LARGE SCALE GENOMIC DNA]</scope>
    <source>
        <strain evidence="1 2">Poly51</strain>
    </source>
</reference>
<evidence type="ECO:0000313" key="2">
    <source>
        <dbReference type="Proteomes" id="UP000318288"/>
    </source>
</evidence>
<dbReference type="AlphaFoldDB" id="A0A5C6E543"/>
<comment type="caution">
    <text evidence="1">The sequence shown here is derived from an EMBL/GenBank/DDBJ whole genome shotgun (WGS) entry which is preliminary data.</text>
</comment>
<organism evidence="1 2">
    <name type="scientific">Rubripirellula tenax</name>
    <dbReference type="NCBI Taxonomy" id="2528015"/>
    <lineage>
        <taxon>Bacteria</taxon>
        <taxon>Pseudomonadati</taxon>
        <taxon>Planctomycetota</taxon>
        <taxon>Planctomycetia</taxon>
        <taxon>Pirellulales</taxon>
        <taxon>Pirellulaceae</taxon>
        <taxon>Rubripirellula</taxon>
    </lineage>
</organism>
<name>A0A5C6E543_9BACT</name>
<sequence length="258" mass="28939">MPEYNNAAGRILSVLEKLQPQSGKNIPLKGLGEALGVTPEWPAVLTAIQDLHDEFASLCTEIEQFQHNTAKYELYKTNLPDVEKSLQSFNLQMPQKNCTCQVLQTGVVAMRFIAADLPQDESPGEGEIENLRSIVSELQSEIESSEVFSKSVREWLLDLVRVIRDSIDRFAIRGSRGMRKQFSLLLGELIQNYDIAQKVQEKQPTVWQRFMSAIDAMNKLASLAEHCRPAVTFAQKCLPLLKTLGLPAPDDLPIDNDN</sequence>
<evidence type="ECO:0000313" key="1">
    <source>
        <dbReference type="EMBL" id="TWU43624.1"/>
    </source>
</evidence>
<proteinExistence type="predicted"/>
<accession>A0A5C6E543</accession>
<dbReference type="OrthoDB" id="256073at2"/>